<comment type="similarity">
    <text evidence="1">Belongs to the RAD52 family.</text>
</comment>
<dbReference type="RefSeq" id="WP_091588340.1">
    <property type="nucleotide sequence ID" value="NZ_FNDU01000030.1"/>
</dbReference>
<reference evidence="4 5" key="1">
    <citation type="submission" date="2016-10" db="EMBL/GenBank/DDBJ databases">
        <authorList>
            <person name="de Groot N.N."/>
        </authorList>
    </citation>
    <scope>NUCLEOTIDE SEQUENCE [LARGE SCALE GENOMIC DNA]</scope>
    <source>
        <strain evidence="5">P4B,CCM 7963,CECT 7998,DSM 25260,IBRC-M 10614,KCTC 13821</strain>
    </source>
</reference>
<dbReference type="Proteomes" id="UP000199017">
    <property type="component" value="Unassembled WGS sequence"/>
</dbReference>
<dbReference type="EMBL" id="FNDU01000030">
    <property type="protein sequence ID" value="SDJ18564.1"/>
    <property type="molecule type" value="Genomic_DNA"/>
</dbReference>
<accession>A0A1G8RNB6</accession>
<evidence type="ECO:0008006" key="6">
    <source>
        <dbReference type="Google" id="ProtNLM"/>
    </source>
</evidence>
<evidence type="ECO:0000256" key="3">
    <source>
        <dbReference type="ARBA" id="ARBA00023204"/>
    </source>
</evidence>
<evidence type="ECO:0000313" key="5">
    <source>
        <dbReference type="Proteomes" id="UP000199017"/>
    </source>
</evidence>
<evidence type="ECO:0000256" key="1">
    <source>
        <dbReference type="ARBA" id="ARBA00006638"/>
    </source>
</evidence>
<organism evidence="4 5">
    <name type="scientific">Alteribacillus bidgolensis</name>
    <dbReference type="NCBI Taxonomy" id="930129"/>
    <lineage>
        <taxon>Bacteria</taxon>
        <taxon>Bacillati</taxon>
        <taxon>Bacillota</taxon>
        <taxon>Bacilli</taxon>
        <taxon>Bacillales</taxon>
        <taxon>Bacillaceae</taxon>
        <taxon>Alteribacillus</taxon>
    </lineage>
</organism>
<dbReference type="GO" id="GO:0006302">
    <property type="term" value="P:double-strand break repair"/>
    <property type="evidence" value="ECO:0007669"/>
    <property type="project" value="UniProtKB-ARBA"/>
</dbReference>
<keyword evidence="3" id="KW-0234">DNA repair</keyword>
<dbReference type="AlphaFoldDB" id="A0A1G8RNB6"/>
<dbReference type="STRING" id="930129.SAMN05216352_13012"/>
<dbReference type="InterPro" id="IPR042525">
    <property type="entry name" value="Rad52_Rad59_Rad22_sf"/>
</dbReference>
<protein>
    <recommendedName>
        <fullName evidence="6">Rad52/22 family double-strand break repair protein</fullName>
    </recommendedName>
</protein>
<name>A0A1G8RNB6_9BACI</name>
<gene>
    <name evidence="4" type="ORF">SAMN05216352_13012</name>
</gene>
<dbReference type="Pfam" id="PF04098">
    <property type="entry name" value="Rad52_Rad22"/>
    <property type="match status" value="1"/>
</dbReference>
<proteinExistence type="inferred from homology"/>
<sequence length="179" mass="20506">MEGRTFESILQQLQEAFPEEVVRKRKINDKVTYSYIEVDHYVERLNHVAGNTWSWLLQKEPVLYDKEVLVIGTLDIMGAKRDGIGTAPLKKQNGAATNLKYAIRSASQDALRDACDLFGMGWKNLKHVKKPREGTTLSSNSPTCQKCKTPIPDNQLEWLQKNRINLYFCENCVPAHLRK</sequence>
<evidence type="ECO:0000256" key="2">
    <source>
        <dbReference type="ARBA" id="ARBA00022763"/>
    </source>
</evidence>
<dbReference type="OrthoDB" id="2864903at2"/>
<keyword evidence="2" id="KW-0227">DNA damage</keyword>
<keyword evidence="5" id="KW-1185">Reference proteome</keyword>
<dbReference type="GO" id="GO:0006310">
    <property type="term" value="P:DNA recombination"/>
    <property type="evidence" value="ECO:0007669"/>
    <property type="project" value="UniProtKB-ARBA"/>
</dbReference>
<evidence type="ECO:0000313" key="4">
    <source>
        <dbReference type="EMBL" id="SDJ18564.1"/>
    </source>
</evidence>
<dbReference type="InterPro" id="IPR041247">
    <property type="entry name" value="Rad52_fam"/>
</dbReference>
<dbReference type="Gene3D" id="3.30.390.80">
    <property type="entry name" value="DNA repair protein Rad52/59/22"/>
    <property type="match status" value="1"/>
</dbReference>